<gene>
    <name evidence="2" type="ORF">HPB48_022333</name>
</gene>
<dbReference type="EMBL" id="JABSTR010000011">
    <property type="protein sequence ID" value="KAH9382349.1"/>
    <property type="molecule type" value="Genomic_DNA"/>
</dbReference>
<feature type="region of interest" description="Disordered" evidence="1">
    <location>
        <begin position="156"/>
        <end position="175"/>
    </location>
</feature>
<reference evidence="2 3" key="1">
    <citation type="journal article" date="2020" name="Cell">
        <title>Large-Scale Comparative Analyses of Tick Genomes Elucidate Their Genetic Diversity and Vector Capacities.</title>
        <authorList>
            <consortium name="Tick Genome and Microbiome Consortium (TIGMIC)"/>
            <person name="Jia N."/>
            <person name="Wang J."/>
            <person name="Shi W."/>
            <person name="Du L."/>
            <person name="Sun Y."/>
            <person name="Zhan W."/>
            <person name="Jiang J.F."/>
            <person name="Wang Q."/>
            <person name="Zhang B."/>
            <person name="Ji P."/>
            <person name="Bell-Sakyi L."/>
            <person name="Cui X.M."/>
            <person name="Yuan T.T."/>
            <person name="Jiang B.G."/>
            <person name="Yang W.F."/>
            <person name="Lam T.T."/>
            <person name="Chang Q.C."/>
            <person name="Ding S.J."/>
            <person name="Wang X.J."/>
            <person name="Zhu J.G."/>
            <person name="Ruan X.D."/>
            <person name="Zhao L."/>
            <person name="Wei J.T."/>
            <person name="Ye R.Z."/>
            <person name="Que T.C."/>
            <person name="Du C.H."/>
            <person name="Zhou Y.H."/>
            <person name="Cheng J.X."/>
            <person name="Dai P.F."/>
            <person name="Guo W.B."/>
            <person name="Han X.H."/>
            <person name="Huang E.J."/>
            <person name="Li L.F."/>
            <person name="Wei W."/>
            <person name="Gao Y.C."/>
            <person name="Liu J.Z."/>
            <person name="Shao H.Z."/>
            <person name="Wang X."/>
            <person name="Wang C.C."/>
            <person name="Yang T.C."/>
            <person name="Huo Q.B."/>
            <person name="Li W."/>
            <person name="Chen H.Y."/>
            <person name="Chen S.E."/>
            <person name="Zhou L.G."/>
            <person name="Ni X.B."/>
            <person name="Tian J.H."/>
            <person name="Sheng Y."/>
            <person name="Liu T."/>
            <person name="Pan Y.S."/>
            <person name="Xia L.Y."/>
            <person name="Li J."/>
            <person name="Zhao F."/>
            <person name="Cao W.C."/>
        </authorList>
    </citation>
    <scope>NUCLEOTIDE SEQUENCE [LARGE SCALE GENOMIC DNA]</scope>
    <source>
        <strain evidence="2">HaeL-2018</strain>
    </source>
</reference>
<dbReference type="AlphaFoldDB" id="A0A9J6H3M9"/>
<dbReference type="VEuPathDB" id="VectorBase:HLOH_049416"/>
<keyword evidence="3" id="KW-1185">Reference proteome</keyword>
<protein>
    <submittedName>
        <fullName evidence="2">Uncharacterized protein</fullName>
    </submittedName>
</protein>
<sequence>MRRQEGLSKGAVILGDVLEWDQGWSVQSVLGSMGKKGGRVADMHSCCSSARIEVELKQGCCSEWGGDGCCVVGGLSGPAYLSRSCDRLEELRQADDRPLSYLSASRQQAQALGDYCHLLVARLPYTTLPDRLDLVPEKRFLLPHHLPHLLEALLHDPAEGEGGGGQQQQQRIAAALGSEARAHLDRALALAGSVHQGYGQGGLAHLRDVLLGPEEQV</sequence>
<evidence type="ECO:0000313" key="2">
    <source>
        <dbReference type="EMBL" id="KAH9382349.1"/>
    </source>
</evidence>
<name>A0A9J6H3M9_HAELO</name>
<organism evidence="2 3">
    <name type="scientific">Haemaphysalis longicornis</name>
    <name type="common">Bush tick</name>
    <dbReference type="NCBI Taxonomy" id="44386"/>
    <lineage>
        <taxon>Eukaryota</taxon>
        <taxon>Metazoa</taxon>
        <taxon>Ecdysozoa</taxon>
        <taxon>Arthropoda</taxon>
        <taxon>Chelicerata</taxon>
        <taxon>Arachnida</taxon>
        <taxon>Acari</taxon>
        <taxon>Parasitiformes</taxon>
        <taxon>Ixodida</taxon>
        <taxon>Ixodoidea</taxon>
        <taxon>Ixodidae</taxon>
        <taxon>Haemaphysalinae</taxon>
        <taxon>Haemaphysalis</taxon>
    </lineage>
</organism>
<accession>A0A9J6H3M9</accession>
<comment type="caution">
    <text evidence="2">The sequence shown here is derived from an EMBL/GenBank/DDBJ whole genome shotgun (WGS) entry which is preliminary data.</text>
</comment>
<evidence type="ECO:0000313" key="3">
    <source>
        <dbReference type="Proteomes" id="UP000821853"/>
    </source>
</evidence>
<proteinExistence type="predicted"/>
<evidence type="ECO:0000256" key="1">
    <source>
        <dbReference type="SAM" id="MobiDB-lite"/>
    </source>
</evidence>
<dbReference type="Proteomes" id="UP000821853">
    <property type="component" value="Chromosome 9"/>
</dbReference>